<proteinExistence type="inferred from homology"/>
<dbReference type="Gene3D" id="3.30.300.20">
    <property type="match status" value="1"/>
</dbReference>
<gene>
    <name evidence="9" type="primary">der</name>
    <name evidence="13" type="ORF">SAMN05660742_10358</name>
</gene>
<dbReference type="NCBIfam" id="TIGR00231">
    <property type="entry name" value="small_GTP"/>
    <property type="match status" value="2"/>
</dbReference>
<dbReference type="STRING" id="84035.SAMN05660742_10358"/>
<evidence type="ECO:0000256" key="3">
    <source>
        <dbReference type="ARBA" id="ARBA00022517"/>
    </source>
</evidence>
<evidence type="ECO:0000256" key="9">
    <source>
        <dbReference type="HAMAP-Rule" id="MF_00195"/>
    </source>
</evidence>
<evidence type="ECO:0000256" key="8">
    <source>
        <dbReference type="ARBA" id="ARBA00053470"/>
    </source>
</evidence>
<dbReference type="GO" id="GO:0043022">
    <property type="term" value="F:ribosome binding"/>
    <property type="evidence" value="ECO:0007669"/>
    <property type="project" value="TreeGrafter"/>
</dbReference>
<feature type="domain" description="EngA-type G" evidence="12">
    <location>
        <begin position="4"/>
        <end position="168"/>
    </location>
</feature>
<dbReference type="CDD" id="cd01895">
    <property type="entry name" value="EngA2"/>
    <property type="match status" value="1"/>
</dbReference>
<dbReference type="InterPro" id="IPR032859">
    <property type="entry name" value="KH_dom-like"/>
</dbReference>
<dbReference type="HAMAP" id="MF_00195">
    <property type="entry name" value="GTPase_Der"/>
    <property type="match status" value="1"/>
</dbReference>
<dbReference type="PRINTS" id="PR00326">
    <property type="entry name" value="GTP1OBG"/>
</dbReference>
<evidence type="ECO:0000256" key="5">
    <source>
        <dbReference type="ARBA" id="ARBA00022741"/>
    </source>
</evidence>
<dbReference type="SUPFAM" id="SSF52540">
    <property type="entry name" value="P-loop containing nucleoside triphosphate hydrolases"/>
    <property type="match status" value="2"/>
</dbReference>
<evidence type="ECO:0000313" key="14">
    <source>
        <dbReference type="Proteomes" id="UP000199662"/>
    </source>
</evidence>
<dbReference type="InterPro" id="IPR006073">
    <property type="entry name" value="GTP-bd"/>
</dbReference>
<evidence type="ECO:0000259" key="12">
    <source>
        <dbReference type="PROSITE" id="PS51712"/>
    </source>
</evidence>
<dbReference type="Pfam" id="PF01926">
    <property type="entry name" value="MMR_HSR1"/>
    <property type="match status" value="2"/>
</dbReference>
<dbReference type="PANTHER" id="PTHR43834">
    <property type="entry name" value="GTPASE DER"/>
    <property type="match status" value="1"/>
</dbReference>
<keyword evidence="14" id="KW-1185">Reference proteome</keyword>
<feature type="domain" description="EngA-type G" evidence="12">
    <location>
        <begin position="177"/>
        <end position="352"/>
    </location>
</feature>
<evidence type="ECO:0000256" key="11">
    <source>
        <dbReference type="RuleBase" id="RU004481"/>
    </source>
</evidence>
<dbReference type="FunFam" id="3.40.50.300:FF:000057">
    <property type="entry name" value="GTPase Der"/>
    <property type="match status" value="1"/>
</dbReference>
<evidence type="ECO:0000256" key="10">
    <source>
        <dbReference type="PROSITE-ProRule" id="PRU01049"/>
    </source>
</evidence>
<dbReference type="GO" id="GO:0005525">
    <property type="term" value="F:GTP binding"/>
    <property type="evidence" value="ECO:0007669"/>
    <property type="project" value="UniProtKB-UniRule"/>
</dbReference>
<dbReference type="Proteomes" id="UP000199662">
    <property type="component" value="Unassembled WGS sequence"/>
</dbReference>
<keyword evidence="3 9" id="KW-0690">Ribosome biogenesis</keyword>
<keyword evidence="4 11" id="KW-0677">Repeat</keyword>
<dbReference type="InterPro" id="IPR015946">
    <property type="entry name" value="KH_dom-like_a/b"/>
</dbReference>
<dbReference type="NCBIfam" id="TIGR03594">
    <property type="entry name" value="GTPase_EngA"/>
    <property type="match status" value="1"/>
</dbReference>
<evidence type="ECO:0000313" key="13">
    <source>
        <dbReference type="EMBL" id="SEJ07286.1"/>
    </source>
</evidence>
<evidence type="ECO:0000256" key="4">
    <source>
        <dbReference type="ARBA" id="ARBA00022737"/>
    </source>
</evidence>
<feature type="binding site" evidence="9">
    <location>
        <begin position="120"/>
        <end position="123"/>
    </location>
    <ligand>
        <name>GTP</name>
        <dbReference type="ChEBI" id="CHEBI:37565"/>
        <label>1</label>
    </ligand>
</feature>
<keyword evidence="6 9" id="KW-0342">GTP-binding</keyword>
<evidence type="ECO:0000256" key="6">
    <source>
        <dbReference type="ARBA" id="ARBA00023134"/>
    </source>
</evidence>
<dbReference type="InterPro" id="IPR003593">
    <property type="entry name" value="AAA+_ATPase"/>
</dbReference>
<reference evidence="13 14" key="1">
    <citation type="submission" date="2016-10" db="EMBL/GenBank/DDBJ databases">
        <authorList>
            <person name="de Groot N.N."/>
        </authorList>
    </citation>
    <scope>NUCLEOTIDE SEQUENCE [LARGE SCALE GENOMIC DNA]</scope>
    <source>
        <strain evidence="13 14">DSM 2179</strain>
    </source>
</reference>
<feature type="binding site" evidence="9">
    <location>
        <begin position="10"/>
        <end position="17"/>
    </location>
    <ligand>
        <name>GTP</name>
        <dbReference type="ChEBI" id="CHEBI:37565"/>
        <label>1</label>
    </ligand>
</feature>
<dbReference type="FunFam" id="3.40.50.300:FF:000040">
    <property type="entry name" value="GTPase Der"/>
    <property type="match status" value="1"/>
</dbReference>
<name>A0A1H6VU67_9FIRM</name>
<dbReference type="Pfam" id="PF14714">
    <property type="entry name" value="KH_dom-like"/>
    <property type="match status" value="1"/>
</dbReference>
<dbReference type="FunFam" id="3.30.300.20:FF:000004">
    <property type="entry name" value="GTPase Der"/>
    <property type="match status" value="1"/>
</dbReference>
<dbReference type="Gene3D" id="3.40.50.300">
    <property type="entry name" value="P-loop containing nucleotide triphosphate hydrolases"/>
    <property type="match status" value="2"/>
</dbReference>
<feature type="binding site" evidence="9">
    <location>
        <begin position="295"/>
        <end position="298"/>
    </location>
    <ligand>
        <name>GTP</name>
        <dbReference type="ChEBI" id="CHEBI:37565"/>
        <label>2</label>
    </ligand>
</feature>
<dbReference type="AlphaFoldDB" id="A0A1H6VU67"/>
<dbReference type="PANTHER" id="PTHR43834:SF6">
    <property type="entry name" value="GTPASE DER"/>
    <property type="match status" value="1"/>
</dbReference>
<dbReference type="EMBL" id="FNZK01000003">
    <property type="protein sequence ID" value="SEJ07286.1"/>
    <property type="molecule type" value="Genomic_DNA"/>
</dbReference>
<dbReference type="SMART" id="SM00382">
    <property type="entry name" value="AAA"/>
    <property type="match status" value="2"/>
</dbReference>
<organism evidence="13 14">
    <name type="scientific">Propionispira arboris</name>
    <dbReference type="NCBI Taxonomy" id="84035"/>
    <lineage>
        <taxon>Bacteria</taxon>
        <taxon>Bacillati</taxon>
        <taxon>Bacillota</taxon>
        <taxon>Negativicutes</taxon>
        <taxon>Selenomonadales</taxon>
        <taxon>Selenomonadaceae</taxon>
        <taxon>Propionispira</taxon>
    </lineage>
</organism>
<evidence type="ECO:0000256" key="1">
    <source>
        <dbReference type="ARBA" id="ARBA00008279"/>
    </source>
</evidence>
<sequence length="441" mass="49430">MSKPIVAIVGRPNVGKSTLFNQIGKKRVSIVEDFPGVTRDRIYMDAEWLNHQFTMIDTGGIEIETTDDMLTSMRYQAKIAIEEADVIVFVVDGRSGITNADEAVAHILRTTKKPIVLAVNKVDSPNREMDVYEFYKLGLGEPIPISASNSLNLGDLLDGIVEAFPDHAEEARETDEISIAVIGRPNVGKSSLVNLIIGQQRSIVSDVAGTTRDAIDTHFVRDDTKFILIDTAGMRRKSKIDLPVERYSVMRALRAVDRSDVVLMVIDAVDGVTEQDKKIAGYAHEAGKGVVLVVNKWDLIEKDDKTSLRFTETVRDELGFLQYAPVLYTSALTKQRVHRITELVKYVAEQQAMRIQTSVLNTLLMDAISINPPPAHKGKRLKILFMTQVDIKPPTFIVFVNDPELMHFSYLRFLENKLRDSFGFEGTPLKLVVRGRKEEDE</sequence>
<evidence type="ECO:0000256" key="2">
    <source>
        <dbReference type="ARBA" id="ARBA00020953"/>
    </source>
</evidence>
<comment type="similarity">
    <text evidence="1 9 10 11">Belongs to the TRAFAC class TrmE-Era-EngA-EngB-Septin-like GTPase superfamily. EngA (Der) GTPase family.</text>
</comment>
<dbReference type="InterPro" id="IPR027417">
    <property type="entry name" value="P-loop_NTPase"/>
</dbReference>
<dbReference type="CDD" id="cd01894">
    <property type="entry name" value="EngA1"/>
    <property type="match status" value="1"/>
</dbReference>
<dbReference type="InterPro" id="IPR005225">
    <property type="entry name" value="Small_GTP-bd"/>
</dbReference>
<feature type="binding site" evidence="9">
    <location>
        <begin position="183"/>
        <end position="190"/>
    </location>
    <ligand>
        <name>GTP</name>
        <dbReference type="ChEBI" id="CHEBI:37565"/>
        <label>2</label>
    </ligand>
</feature>
<comment type="function">
    <text evidence="8 9 11">GTPase that plays an essential role in the late steps of ribosome biogenesis.</text>
</comment>
<feature type="binding site" evidence="9">
    <location>
        <begin position="57"/>
        <end position="61"/>
    </location>
    <ligand>
        <name>GTP</name>
        <dbReference type="ChEBI" id="CHEBI:37565"/>
        <label>1</label>
    </ligand>
</feature>
<keyword evidence="5 9" id="KW-0547">Nucleotide-binding</keyword>
<dbReference type="PIRSF" id="PIRSF006485">
    <property type="entry name" value="GTP-binding_EngA"/>
    <property type="match status" value="1"/>
</dbReference>
<dbReference type="InterPro" id="IPR016484">
    <property type="entry name" value="GTPase_Der"/>
</dbReference>
<accession>A0A1H6VU67</accession>
<dbReference type="GO" id="GO:0042254">
    <property type="term" value="P:ribosome biogenesis"/>
    <property type="evidence" value="ECO:0007669"/>
    <property type="project" value="UniProtKB-KW"/>
</dbReference>
<feature type="binding site" evidence="9">
    <location>
        <begin position="230"/>
        <end position="234"/>
    </location>
    <ligand>
        <name>GTP</name>
        <dbReference type="ChEBI" id="CHEBI:37565"/>
        <label>2</label>
    </ligand>
</feature>
<protein>
    <recommendedName>
        <fullName evidence="2 9">GTPase Der</fullName>
    </recommendedName>
    <alternativeName>
        <fullName evidence="7 9">GTP-binding protein EngA</fullName>
    </alternativeName>
</protein>
<dbReference type="PROSITE" id="PS51712">
    <property type="entry name" value="G_ENGA"/>
    <property type="match status" value="2"/>
</dbReference>
<evidence type="ECO:0000256" key="7">
    <source>
        <dbReference type="ARBA" id="ARBA00032345"/>
    </source>
</evidence>
<dbReference type="RefSeq" id="WP_019553037.1">
    <property type="nucleotide sequence ID" value="NZ_FNZK01000003.1"/>
</dbReference>
<comment type="subunit">
    <text evidence="9">Associates with the 50S ribosomal subunit.</text>
</comment>
<dbReference type="InterPro" id="IPR031166">
    <property type="entry name" value="G_ENGA"/>
</dbReference>